<dbReference type="GO" id="GO:0003677">
    <property type="term" value="F:DNA binding"/>
    <property type="evidence" value="ECO:0007669"/>
    <property type="project" value="InterPro"/>
</dbReference>
<evidence type="ECO:0000256" key="2">
    <source>
        <dbReference type="ARBA" id="ARBA00022723"/>
    </source>
</evidence>
<dbReference type="SUPFAM" id="SSF56219">
    <property type="entry name" value="DNase I-like"/>
    <property type="match status" value="1"/>
</dbReference>
<dbReference type="Gene3D" id="3.60.10.10">
    <property type="entry name" value="Endonuclease/exonuclease/phosphatase"/>
    <property type="match status" value="1"/>
</dbReference>
<gene>
    <name evidence="9" type="ordered locus">Dde_0551</name>
</gene>
<evidence type="ECO:0000259" key="8">
    <source>
        <dbReference type="Pfam" id="PF03372"/>
    </source>
</evidence>
<dbReference type="KEGG" id="dde:Dde_0551"/>
<dbReference type="NCBIfam" id="TIGR00195">
    <property type="entry name" value="exoDNase_III"/>
    <property type="match status" value="1"/>
</dbReference>
<keyword evidence="6" id="KW-0464">Manganese</keyword>
<dbReference type="GO" id="GO:0008311">
    <property type="term" value="F:double-stranded DNA 3'-5' DNA exonuclease activity"/>
    <property type="evidence" value="ECO:0007669"/>
    <property type="project" value="UniProtKB-EC"/>
</dbReference>
<dbReference type="InterPro" id="IPR020847">
    <property type="entry name" value="AP_endonuclease_F1_BS"/>
</dbReference>
<name>Q315P4_OLEA2</name>
<dbReference type="HOGENOM" id="CLU_027539_1_3_7"/>
<feature type="binding site" evidence="6">
    <location>
        <position position="246"/>
    </location>
    <ligand>
        <name>Mg(2+)</name>
        <dbReference type="ChEBI" id="CHEBI:18420"/>
        <label>1</label>
    </ligand>
</feature>
<feature type="site" description="Transition state stabilizer" evidence="7">
    <location>
        <position position="150"/>
    </location>
</feature>
<proteinExistence type="inferred from homology"/>
<keyword evidence="2 6" id="KW-0479">Metal-binding</keyword>
<keyword evidence="10" id="KW-1185">Reference proteome</keyword>
<organism evidence="9 10">
    <name type="scientific">Oleidesulfovibrio alaskensis (strain ATCC BAA-1058 / DSM 17464 / G20)</name>
    <name type="common">Desulfovibrio alaskensis</name>
    <dbReference type="NCBI Taxonomy" id="207559"/>
    <lineage>
        <taxon>Bacteria</taxon>
        <taxon>Pseudomonadati</taxon>
        <taxon>Thermodesulfobacteriota</taxon>
        <taxon>Desulfovibrionia</taxon>
        <taxon>Desulfovibrionales</taxon>
        <taxon>Desulfovibrionaceae</taxon>
        <taxon>Oleidesulfovibrio</taxon>
    </lineage>
</organism>
<keyword evidence="4 6" id="KW-0460">Magnesium</keyword>
<feature type="binding site" evidence="6">
    <location>
        <position position="150"/>
    </location>
    <ligand>
        <name>Mg(2+)</name>
        <dbReference type="ChEBI" id="CHEBI:18420"/>
        <label>1</label>
    </ligand>
</feature>
<protein>
    <submittedName>
        <fullName evidence="9">Exodeoxyribonuclease III</fullName>
        <ecNumber evidence="9">3.1.11.2</ecNumber>
    </submittedName>
</protein>
<sequence>MKLYSWNVNGFRAIRQKPDWDWFSGCDADVIGLQETKAMPEQIDPADRNPAGYHSYWLGATVKKGYSGVAAFSRREPLSVAYDLPVEQYQGEGRVIMLEYDAFYYFNIYFPNGQSGDERLQYKLGFYDAFLEHAQTLRRKKPIVVCGDFNTAHRPVDLARPRENEGTSGFLPVERAWMDKFIDHGYVDTFRLVHPDAQAMYSWWSYRFKARDRNVGWRIDYFFVSDELRHAVKDATIEMEVFGSDHCPVGLELAL</sequence>
<dbReference type="GO" id="GO:0006284">
    <property type="term" value="P:base-excision repair"/>
    <property type="evidence" value="ECO:0007669"/>
    <property type="project" value="TreeGrafter"/>
</dbReference>
<evidence type="ECO:0000256" key="4">
    <source>
        <dbReference type="ARBA" id="ARBA00022842"/>
    </source>
</evidence>
<comment type="similarity">
    <text evidence="1">Belongs to the DNA repair enzymes AP/ExoA family.</text>
</comment>
<dbReference type="PANTHER" id="PTHR22748:SF6">
    <property type="entry name" value="DNA-(APURINIC OR APYRIMIDINIC SITE) ENDONUCLEASE"/>
    <property type="match status" value="1"/>
</dbReference>
<dbReference type="PANTHER" id="PTHR22748">
    <property type="entry name" value="AP ENDONUCLEASE"/>
    <property type="match status" value="1"/>
</dbReference>
<dbReference type="AlphaFoldDB" id="Q315P4"/>
<dbReference type="Proteomes" id="UP000002710">
    <property type="component" value="Chromosome"/>
</dbReference>
<reference evidence="9 10" key="1">
    <citation type="journal article" date="2011" name="J. Bacteriol.">
        <title>Complete genome sequence and updated annotation of Desulfovibrio alaskensis G20.</title>
        <authorList>
            <person name="Hauser L.J."/>
            <person name="Land M.L."/>
            <person name="Brown S.D."/>
            <person name="Larimer F."/>
            <person name="Keller K.L."/>
            <person name="Rapp-Giles B.J."/>
            <person name="Price M.N."/>
            <person name="Lin M."/>
            <person name="Bruce D.C."/>
            <person name="Detter J.C."/>
            <person name="Tapia R."/>
            <person name="Han C.S."/>
            <person name="Goodwin L.A."/>
            <person name="Cheng J.F."/>
            <person name="Pitluck S."/>
            <person name="Copeland A."/>
            <person name="Lucas S."/>
            <person name="Nolan M."/>
            <person name="Lapidus A.L."/>
            <person name="Palumbo A.V."/>
            <person name="Wall J.D."/>
        </authorList>
    </citation>
    <scope>NUCLEOTIDE SEQUENCE [LARGE SCALE GENOMIC DNA]</scope>
    <source>
        <strain evidence="10">ATCC BAA 1058 / DSM 17464 / G20</strain>
    </source>
</reference>
<dbReference type="InterPro" id="IPR004808">
    <property type="entry name" value="AP_endonuc_1"/>
</dbReference>
<evidence type="ECO:0000313" key="10">
    <source>
        <dbReference type="Proteomes" id="UP000002710"/>
    </source>
</evidence>
<dbReference type="GO" id="GO:0046872">
    <property type="term" value="F:metal ion binding"/>
    <property type="evidence" value="ECO:0007669"/>
    <property type="project" value="UniProtKB-KW"/>
</dbReference>
<evidence type="ECO:0000256" key="1">
    <source>
        <dbReference type="ARBA" id="ARBA00007092"/>
    </source>
</evidence>
<feature type="site" description="Interaction with DNA substrate" evidence="7">
    <location>
        <position position="246"/>
    </location>
</feature>
<feature type="active site" description="Proton donor/acceptor" evidence="5">
    <location>
        <position position="148"/>
    </location>
</feature>
<dbReference type="FunFam" id="3.60.10.10:FF:000026">
    <property type="entry name" value="Exodeoxyribonuclease III"/>
    <property type="match status" value="1"/>
</dbReference>
<dbReference type="GO" id="GO:0003906">
    <property type="term" value="F:DNA-(apurinic or apyrimidinic site) endonuclease activity"/>
    <property type="evidence" value="ECO:0007669"/>
    <property type="project" value="TreeGrafter"/>
</dbReference>
<feature type="binding site" evidence="6">
    <location>
        <position position="35"/>
    </location>
    <ligand>
        <name>Mg(2+)</name>
        <dbReference type="ChEBI" id="CHEBI:18420"/>
        <label>1</label>
    </ligand>
</feature>
<evidence type="ECO:0000256" key="5">
    <source>
        <dbReference type="PIRSR" id="PIRSR604808-1"/>
    </source>
</evidence>
<dbReference type="InterPro" id="IPR036691">
    <property type="entry name" value="Endo/exonu/phosph_ase_sf"/>
</dbReference>
<feature type="binding site" evidence="6">
    <location>
        <position position="245"/>
    </location>
    <ligand>
        <name>Mg(2+)</name>
        <dbReference type="ChEBI" id="CHEBI:18420"/>
        <label>1</label>
    </ligand>
</feature>
<evidence type="ECO:0000256" key="6">
    <source>
        <dbReference type="PIRSR" id="PIRSR604808-2"/>
    </source>
</evidence>
<dbReference type="Pfam" id="PF03372">
    <property type="entry name" value="Exo_endo_phos"/>
    <property type="match status" value="1"/>
</dbReference>
<feature type="domain" description="Endonuclease/exonuclease/phosphatase" evidence="8">
    <location>
        <begin position="5"/>
        <end position="246"/>
    </location>
</feature>
<dbReference type="InterPro" id="IPR005135">
    <property type="entry name" value="Endo/exonuclease/phosphatase"/>
</dbReference>
<dbReference type="GO" id="GO:0008081">
    <property type="term" value="F:phosphoric diester hydrolase activity"/>
    <property type="evidence" value="ECO:0007669"/>
    <property type="project" value="TreeGrafter"/>
</dbReference>
<accession>Q315P4</accession>
<dbReference type="EMBL" id="CP000112">
    <property type="protein sequence ID" value="ABB37352.2"/>
    <property type="molecule type" value="Genomic_DNA"/>
</dbReference>
<comment type="cofactor">
    <cofactor evidence="6">
        <name>Mg(2+)</name>
        <dbReference type="ChEBI" id="CHEBI:18420"/>
    </cofactor>
    <cofactor evidence="6">
        <name>Mn(2+)</name>
        <dbReference type="ChEBI" id="CHEBI:29035"/>
    </cofactor>
    <text evidence="6">Probably binds two magnesium or manganese ions per subunit.</text>
</comment>
<evidence type="ECO:0000256" key="3">
    <source>
        <dbReference type="ARBA" id="ARBA00022801"/>
    </source>
</evidence>
<evidence type="ECO:0000313" key="9">
    <source>
        <dbReference type="EMBL" id="ABB37352.2"/>
    </source>
</evidence>
<feature type="site" description="Important for catalytic activity" evidence="7">
    <location>
        <position position="220"/>
    </location>
</feature>
<dbReference type="PROSITE" id="PS00726">
    <property type="entry name" value="AP_NUCLEASE_F1_1"/>
    <property type="match status" value="1"/>
</dbReference>
<evidence type="ECO:0000256" key="7">
    <source>
        <dbReference type="PIRSR" id="PIRSR604808-3"/>
    </source>
</evidence>
<dbReference type="eggNOG" id="COG0708">
    <property type="taxonomic scope" value="Bacteria"/>
</dbReference>
<feature type="active site" description="Proton acceptor" evidence="5">
    <location>
        <position position="246"/>
    </location>
</feature>
<dbReference type="STRING" id="207559.Dde_0551"/>
<dbReference type="EC" id="3.1.11.2" evidence="9"/>
<feature type="active site" evidence="5">
    <location>
        <position position="109"/>
    </location>
</feature>
<keyword evidence="3 9" id="KW-0378">Hydrolase</keyword>
<dbReference type="PROSITE" id="PS51435">
    <property type="entry name" value="AP_NUCLEASE_F1_4"/>
    <property type="match status" value="1"/>
</dbReference>
<dbReference type="NCBIfam" id="TIGR00633">
    <property type="entry name" value="xth"/>
    <property type="match status" value="1"/>
</dbReference>
<feature type="binding site" evidence="6">
    <location>
        <position position="7"/>
    </location>
    <ligand>
        <name>Mg(2+)</name>
        <dbReference type="ChEBI" id="CHEBI:18420"/>
        <label>1</label>
    </ligand>
</feature>
<dbReference type="RefSeq" id="WP_011366668.1">
    <property type="nucleotide sequence ID" value="NC_007519.1"/>
</dbReference>
<feature type="binding site" evidence="6">
    <location>
        <position position="148"/>
    </location>
    <ligand>
        <name>Mg(2+)</name>
        <dbReference type="ChEBI" id="CHEBI:18420"/>
        <label>1</label>
    </ligand>
</feature>